<accession>A0A3M2UV98</accession>
<dbReference type="Proteomes" id="UP000282378">
    <property type="component" value="Unassembled WGS sequence"/>
</dbReference>
<proteinExistence type="predicted"/>
<organism evidence="2 3">
    <name type="scientific">Pseudomonas syringae pv. maculicola</name>
    <dbReference type="NCBI Taxonomy" id="59511"/>
    <lineage>
        <taxon>Bacteria</taxon>
        <taxon>Pseudomonadati</taxon>
        <taxon>Pseudomonadota</taxon>
        <taxon>Gammaproteobacteria</taxon>
        <taxon>Pseudomonadales</taxon>
        <taxon>Pseudomonadaceae</taxon>
        <taxon>Pseudomonas</taxon>
    </lineage>
</organism>
<protein>
    <submittedName>
        <fullName evidence="2">Uncharacterized protein</fullName>
    </submittedName>
</protein>
<gene>
    <name evidence="2" type="ORF">APX70_07072</name>
</gene>
<keyword evidence="1" id="KW-0732">Signal</keyword>
<name>A0A3M2UV98_PSEYM</name>
<evidence type="ECO:0000313" key="3">
    <source>
        <dbReference type="Proteomes" id="UP000282378"/>
    </source>
</evidence>
<reference evidence="2 3" key="1">
    <citation type="submission" date="2018-08" db="EMBL/GenBank/DDBJ databases">
        <title>Recombination of ecologically and evolutionarily significant loci maintains genetic cohesion in the Pseudomonas syringae species complex.</title>
        <authorList>
            <person name="Dillon M."/>
            <person name="Thakur S."/>
            <person name="Almeida R.N.D."/>
            <person name="Weir B.S."/>
            <person name="Guttman D.S."/>
        </authorList>
    </citation>
    <scope>NUCLEOTIDE SEQUENCE [LARGE SCALE GENOMIC DNA]</scope>
    <source>
        <strain evidence="2 3">88_10</strain>
    </source>
</reference>
<dbReference type="EMBL" id="RBNL01004498">
    <property type="protein sequence ID" value="RML30802.1"/>
    <property type="molecule type" value="Genomic_DNA"/>
</dbReference>
<feature type="non-terminal residue" evidence="2">
    <location>
        <position position="41"/>
    </location>
</feature>
<evidence type="ECO:0000256" key="1">
    <source>
        <dbReference type="SAM" id="SignalP"/>
    </source>
</evidence>
<evidence type="ECO:0000313" key="2">
    <source>
        <dbReference type="EMBL" id="RML30802.1"/>
    </source>
</evidence>
<feature type="chain" id="PRO_5018237449" evidence="1">
    <location>
        <begin position="31"/>
        <end position="41"/>
    </location>
</feature>
<feature type="signal peptide" evidence="1">
    <location>
        <begin position="1"/>
        <end position="30"/>
    </location>
</feature>
<dbReference type="AlphaFoldDB" id="A0A3M2UV98"/>
<sequence length="41" mass="4247">MKLKDICSKTKFIALASFAVLSLQMPLVHADGGAQLSGAQG</sequence>
<comment type="caution">
    <text evidence="2">The sequence shown here is derived from an EMBL/GenBank/DDBJ whole genome shotgun (WGS) entry which is preliminary data.</text>
</comment>